<dbReference type="InterPro" id="IPR050879">
    <property type="entry name" value="Acyltransferase_3"/>
</dbReference>
<evidence type="ECO:0000313" key="1">
    <source>
        <dbReference type="EMBL" id="CAJ0607381.1"/>
    </source>
</evidence>
<dbReference type="AlphaFoldDB" id="A0AA36HAW2"/>
<dbReference type="Proteomes" id="UP001176961">
    <property type="component" value="Unassembled WGS sequence"/>
</dbReference>
<dbReference type="EMBL" id="CATQJL010000316">
    <property type="protein sequence ID" value="CAJ0607381.1"/>
    <property type="molecule type" value="Genomic_DNA"/>
</dbReference>
<organism evidence="1 2">
    <name type="scientific">Cylicocyclus nassatus</name>
    <name type="common">Nematode worm</name>
    <dbReference type="NCBI Taxonomy" id="53992"/>
    <lineage>
        <taxon>Eukaryota</taxon>
        <taxon>Metazoa</taxon>
        <taxon>Ecdysozoa</taxon>
        <taxon>Nematoda</taxon>
        <taxon>Chromadorea</taxon>
        <taxon>Rhabditida</taxon>
        <taxon>Rhabditina</taxon>
        <taxon>Rhabditomorpha</taxon>
        <taxon>Strongyloidea</taxon>
        <taxon>Strongylidae</taxon>
        <taxon>Cylicocyclus</taxon>
    </lineage>
</organism>
<gene>
    <name evidence="1" type="ORF">CYNAS_LOCUS19364</name>
</gene>
<reference evidence="1" key="1">
    <citation type="submission" date="2023-07" db="EMBL/GenBank/DDBJ databases">
        <authorList>
            <consortium name="CYATHOMIX"/>
        </authorList>
    </citation>
    <scope>NUCLEOTIDE SEQUENCE</scope>
    <source>
        <strain evidence="1">N/A</strain>
    </source>
</reference>
<keyword evidence="2" id="KW-1185">Reference proteome</keyword>
<comment type="caution">
    <text evidence="1">The sequence shown here is derived from an EMBL/GenBank/DDBJ whole genome shotgun (WGS) entry which is preliminary data.</text>
</comment>
<dbReference type="GO" id="GO:0000271">
    <property type="term" value="P:polysaccharide biosynthetic process"/>
    <property type="evidence" value="ECO:0007669"/>
    <property type="project" value="TreeGrafter"/>
</dbReference>
<name>A0AA36HAW2_CYLNA</name>
<protein>
    <recommendedName>
        <fullName evidence="3">SGNH domain-containing protein</fullName>
    </recommendedName>
</protein>
<dbReference type="PANTHER" id="PTHR23028:SF53">
    <property type="entry name" value="ACYL_TRANSF_3 DOMAIN-CONTAINING PROTEIN"/>
    <property type="match status" value="1"/>
</dbReference>
<sequence>MRKVVQHEKPDIVLNIHELLHGNEPIENLKTDSIYNQYQNNIDFISSYARYIVIDMPYYHHNFGIAAVLARKLQLGLPLGNEFVGTWKDYIKQTQYKRKRISSLVCTKCIINDVSQGLFQNGTFLTYDPETFLARISDNRHLTPVGLELLRPLYTRILEKLLKELDK</sequence>
<accession>A0AA36HAW2</accession>
<evidence type="ECO:0008006" key="3">
    <source>
        <dbReference type="Google" id="ProtNLM"/>
    </source>
</evidence>
<proteinExistence type="predicted"/>
<evidence type="ECO:0000313" key="2">
    <source>
        <dbReference type="Proteomes" id="UP001176961"/>
    </source>
</evidence>
<dbReference type="PANTHER" id="PTHR23028">
    <property type="entry name" value="ACETYLTRANSFERASE"/>
    <property type="match status" value="1"/>
</dbReference>
<dbReference type="GO" id="GO:0016020">
    <property type="term" value="C:membrane"/>
    <property type="evidence" value="ECO:0007669"/>
    <property type="project" value="TreeGrafter"/>
</dbReference>